<evidence type="ECO:0000256" key="1">
    <source>
        <dbReference type="SAM" id="MobiDB-lite"/>
    </source>
</evidence>
<reference evidence="2 3" key="1">
    <citation type="submission" date="2015-08" db="EMBL/GenBank/DDBJ databases">
        <title>Next Generation Sequencing and Analysis of the Genome of Puccinia sorghi L Schw, the Causal Agent of Maize Common Rust.</title>
        <authorList>
            <person name="Rochi L."/>
            <person name="Burguener G."/>
            <person name="Darino M."/>
            <person name="Turjanski A."/>
            <person name="Kreff E."/>
            <person name="Dieguez M.J."/>
            <person name="Sacco F."/>
        </authorList>
    </citation>
    <scope>NUCLEOTIDE SEQUENCE [LARGE SCALE GENOMIC DNA]</scope>
    <source>
        <strain evidence="2 3">RO10H11247</strain>
    </source>
</reference>
<evidence type="ECO:0000313" key="3">
    <source>
        <dbReference type="Proteomes" id="UP000037035"/>
    </source>
</evidence>
<keyword evidence="3" id="KW-1185">Reference proteome</keyword>
<accession>A0A0L6UTM4</accession>
<name>A0A0L6UTM4_9BASI</name>
<dbReference type="EMBL" id="LAVV01009098">
    <property type="protein sequence ID" value="KNZ51230.1"/>
    <property type="molecule type" value="Genomic_DNA"/>
</dbReference>
<proteinExistence type="predicted"/>
<sequence length="406" mass="46242">MSIYVPVGSTCNHSITLPVDIAKDDMEQEAILPLTNLMQSTTVHEAAAVMILLRTFVHSPIKMKMKQRKIKFKSRGLDPTMIDHHRYHLDFPIITFLQITWNDIRWISSQICLRTGQWGIGARCFIGEFIEVLKNEDLVLLVLIDLCKLLLNIIFAASFSNAPFYECLLELLLELDGVFTPGARIVEASFAPVPDFQPFFAFPFDKMFFHFGTPIGISLTSGCEPVEVIGYSIPTNQTKYVLNIPYIEDIYCDRFLALELWGIFQQREAEQIKRERNTEKYLKDKTLCVLSYELCGGFHCDPLGIYHSPFHLKIIRFTFLTGPNNKSLLKDQHAPHSLSGATADADSRKTRSASQAKSVKKSTEDQSDLAAALMHKLKKGKKKNCCGPYCAVERKTAPRLWMFFLW</sequence>
<dbReference type="Proteomes" id="UP000037035">
    <property type="component" value="Unassembled WGS sequence"/>
</dbReference>
<gene>
    <name evidence="2" type="ORF">VP01_4036g1</name>
</gene>
<organism evidence="2 3">
    <name type="scientific">Puccinia sorghi</name>
    <dbReference type="NCBI Taxonomy" id="27349"/>
    <lineage>
        <taxon>Eukaryota</taxon>
        <taxon>Fungi</taxon>
        <taxon>Dikarya</taxon>
        <taxon>Basidiomycota</taxon>
        <taxon>Pucciniomycotina</taxon>
        <taxon>Pucciniomycetes</taxon>
        <taxon>Pucciniales</taxon>
        <taxon>Pucciniaceae</taxon>
        <taxon>Puccinia</taxon>
    </lineage>
</organism>
<feature type="region of interest" description="Disordered" evidence="1">
    <location>
        <begin position="330"/>
        <end position="363"/>
    </location>
</feature>
<protein>
    <submittedName>
        <fullName evidence="2">Uncharacterized protein</fullName>
    </submittedName>
</protein>
<evidence type="ECO:0000313" key="2">
    <source>
        <dbReference type="EMBL" id="KNZ51230.1"/>
    </source>
</evidence>
<dbReference type="AlphaFoldDB" id="A0A0L6UTM4"/>
<comment type="caution">
    <text evidence="2">The sequence shown here is derived from an EMBL/GenBank/DDBJ whole genome shotgun (WGS) entry which is preliminary data.</text>
</comment>
<dbReference type="VEuPathDB" id="FungiDB:VP01_4036g1"/>